<feature type="compositionally biased region" description="Low complexity" evidence="1">
    <location>
        <begin position="480"/>
        <end position="500"/>
    </location>
</feature>
<dbReference type="Proteomes" id="UP001281761">
    <property type="component" value="Unassembled WGS sequence"/>
</dbReference>
<protein>
    <submittedName>
        <fullName evidence="2">Uncharacterized protein</fullName>
    </submittedName>
</protein>
<feature type="compositionally biased region" description="Polar residues" evidence="1">
    <location>
        <begin position="775"/>
        <end position="794"/>
    </location>
</feature>
<feature type="compositionally biased region" description="Polar residues" evidence="1">
    <location>
        <begin position="470"/>
        <end position="479"/>
    </location>
</feature>
<feature type="compositionally biased region" description="Basic and acidic residues" evidence="1">
    <location>
        <begin position="734"/>
        <end position="750"/>
    </location>
</feature>
<dbReference type="EMBL" id="JARBJD010000052">
    <property type="protein sequence ID" value="KAK2956799.1"/>
    <property type="molecule type" value="Genomic_DNA"/>
</dbReference>
<evidence type="ECO:0000313" key="3">
    <source>
        <dbReference type="Proteomes" id="UP001281761"/>
    </source>
</evidence>
<reference evidence="2 3" key="1">
    <citation type="journal article" date="2022" name="bioRxiv">
        <title>Genomics of Preaxostyla Flagellates Illuminates Evolutionary Transitions and the Path Towards Mitochondrial Loss.</title>
        <authorList>
            <person name="Novak L.V.F."/>
            <person name="Treitli S.C."/>
            <person name="Pyrih J."/>
            <person name="Halakuc P."/>
            <person name="Pipaliya S.V."/>
            <person name="Vacek V."/>
            <person name="Brzon O."/>
            <person name="Soukal P."/>
            <person name="Eme L."/>
            <person name="Dacks J.B."/>
            <person name="Karnkowska A."/>
            <person name="Elias M."/>
            <person name="Hampl V."/>
        </authorList>
    </citation>
    <scope>NUCLEOTIDE SEQUENCE [LARGE SCALE GENOMIC DNA]</scope>
    <source>
        <strain evidence="2">NAU3</strain>
        <tissue evidence="2">Gut</tissue>
    </source>
</reference>
<feature type="compositionally biased region" description="Basic and acidic residues" evidence="1">
    <location>
        <begin position="190"/>
        <end position="226"/>
    </location>
</feature>
<feature type="compositionally biased region" description="Basic and acidic residues" evidence="1">
    <location>
        <begin position="137"/>
        <end position="180"/>
    </location>
</feature>
<feature type="compositionally biased region" description="Basic and acidic residues" evidence="1">
    <location>
        <begin position="61"/>
        <end position="71"/>
    </location>
</feature>
<feature type="compositionally biased region" description="Basic and acidic residues" evidence="1">
    <location>
        <begin position="11"/>
        <end position="33"/>
    </location>
</feature>
<feature type="compositionally biased region" description="Polar residues" evidence="1">
    <location>
        <begin position="358"/>
        <end position="374"/>
    </location>
</feature>
<keyword evidence="3" id="KW-1185">Reference proteome</keyword>
<evidence type="ECO:0000313" key="2">
    <source>
        <dbReference type="EMBL" id="KAK2956799.1"/>
    </source>
</evidence>
<comment type="caution">
    <text evidence="2">The sequence shown here is derived from an EMBL/GenBank/DDBJ whole genome shotgun (WGS) entry which is preliminary data.</text>
</comment>
<feature type="compositionally biased region" description="Acidic residues" evidence="1">
    <location>
        <begin position="260"/>
        <end position="271"/>
    </location>
</feature>
<name>A0ABQ9XZC4_9EUKA</name>
<gene>
    <name evidence="2" type="ORF">BLNAU_8252</name>
</gene>
<organism evidence="2 3">
    <name type="scientific">Blattamonas nauphoetae</name>
    <dbReference type="NCBI Taxonomy" id="2049346"/>
    <lineage>
        <taxon>Eukaryota</taxon>
        <taxon>Metamonada</taxon>
        <taxon>Preaxostyla</taxon>
        <taxon>Oxymonadida</taxon>
        <taxon>Blattamonas</taxon>
    </lineage>
</organism>
<feature type="region of interest" description="Disordered" evidence="1">
    <location>
        <begin position="98"/>
        <end position="626"/>
    </location>
</feature>
<sequence>MNKFTSDPVEQVDKSRNRKLRFDESPRVNEKPNQKVSHRATTQIDEEIEERIRRAEAIRAQRKLRESREQNPDITTSEEPQVYSREVLPSDCRFSQIQTVEHEPTQNRVAPTLEPSDGRLKNYLRRTNLPPETFEDVSSRSVDEEMKEREDKERKARVEERLRRVREERERRQQAAEEEKKRRKMEAEEEEKKRKELENRIREEEESRFQARLLERHNRLEKKEITTAHSYGEDQSNDSGNRLLKFKEENQHENRRDSIQDDELDEVEELSEQSSSAHPHHNVKRHDAEISLPRRTERKTNQTRMFPLSASPHRKGRQEENSLEHRWIKKEEWHEDSGVDDDIELNESDEEILEQITKHINSGDEQPQNRTKVQPFTPKKDPQRSIEWREEPSIRPLPLSHEDDNSFSSSLRHSTPVRLNRGSLTERTPPSAFRKNSGVRSRPKISFEMDQPAISAVGRRNLTSDPVVPPTTSFHTLRQSTPLPTRTSSARSPTRTLSSPHRPPHSTLQRPVSAHASPARSFQTQSAVSGKQRNAASSTPHMNNRTPTRLSKGRKLMTLEEQILAEIEDERKRKQEEAKAKEEQERTARTEQARQQAQKRAIERTRQMKEKMRNEEEERKWKEDEKWRRRDAELKRFFQQKEYEKKIMEQEKELIRLRKEEERRRKEDEWRRAEEERKAREEEERRKEEEERKRQLEMVRKQKKEEEKQHQVEQKRNQIRTRQTRRMVVGHIPSEQKENEGERQREEERKRRIGITAQQSHTPVRRTALREPRETTQPSKPTPKQATPSLSHPLSSERKTSRPVTANAQRDPTPTQKRATRPVSATTPKQESRLTRTPTPTRPKSGQLAPTPKSLPKHTATPTQVRQPARKRIGNGPNFEIVMKEEKEQHSPPSVSTTRHSQLRSDRQIAQTGKQSPFRETLGDGAIGKSPIRAQHDLVVSMSPNVDESELEFFKRLERALKFEG</sequence>
<feature type="compositionally biased region" description="Polar residues" evidence="1">
    <location>
        <begin position="891"/>
        <end position="900"/>
    </location>
</feature>
<feature type="compositionally biased region" description="Polar residues" evidence="1">
    <location>
        <begin position="520"/>
        <end position="549"/>
    </location>
</feature>
<feature type="compositionally biased region" description="Basic and acidic residues" evidence="1">
    <location>
        <begin position="378"/>
        <end position="393"/>
    </location>
</feature>
<feature type="compositionally biased region" description="Basic and acidic residues" evidence="1">
    <location>
        <begin position="285"/>
        <end position="300"/>
    </location>
</feature>
<feature type="compositionally biased region" description="Basic and acidic residues" evidence="1">
    <location>
        <begin position="569"/>
        <end position="592"/>
    </location>
</feature>
<feature type="region of interest" description="Disordered" evidence="1">
    <location>
        <begin position="61"/>
        <end position="85"/>
    </location>
</feature>
<feature type="region of interest" description="Disordered" evidence="1">
    <location>
        <begin position="661"/>
        <end position="929"/>
    </location>
</feature>
<feature type="compositionally biased region" description="Polar residues" evidence="1">
    <location>
        <begin position="227"/>
        <end position="240"/>
    </location>
</feature>
<feature type="compositionally biased region" description="Basic and acidic residues" evidence="1">
    <location>
        <begin position="317"/>
        <end position="337"/>
    </location>
</feature>
<feature type="compositionally biased region" description="Basic and acidic residues" evidence="1">
    <location>
        <begin position="245"/>
        <end position="259"/>
    </location>
</feature>
<feature type="compositionally biased region" description="Basic and acidic residues" evidence="1">
    <location>
        <begin position="600"/>
        <end position="626"/>
    </location>
</feature>
<feature type="compositionally biased region" description="Basic and acidic residues" evidence="1">
    <location>
        <begin position="661"/>
        <end position="716"/>
    </location>
</feature>
<accession>A0ABQ9XZC4</accession>
<feature type="compositionally biased region" description="Acidic residues" evidence="1">
    <location>
        <begin position="338"/>
        <end position="353"/>
    </location>
</feature>
<feature type="region of interest" description="Disordered" evidence="1">
    <location>
        <begin position="1"/>
        <end position="45"/>
    </location>
</feature>
<feature type="compositionally biased region" description="Polar residues" evidence="1">
    <location>
        <begin position="802"/>
        <end position="829"/>
    </location>
</feature>
<evidence type="ECO:0000256" key="1">
    <source>
        <dbReference type="SAM" id="MobiDB-lite"/>
    </source>
</evidence>
<proteinExistence type="predicted"/>